<evidence type="ECO:0000313" key="9">
    <source>
        <dbReference type="Proteomes" id="UP000501568"/>
    </source>
</evidence>
<keyword evidence="2 6" id="KW-0812">Transmembrane</keyword>
<keyword evidence="4 6" id="KW-0472">Membrane</keyword>
<evidence type="ECO:0000313" key="8">
    <source>
        <dbReference type="EMBL" id="QIG80152.1"/>
    </source>
</evidence>
<keyword evidence="9" id="KW-1185">Reference proteome</keyword>
<proteinExistence type="predicted"/>
<protein>
    <recommendedName>
        <fullName evidence="7">Translocation and assembly module TamB C-terminal domain-containing protein</fullName>
    </recommendedName>
</protein>
<dbReference type="GO" id="GO:0097347">
    <property type="term" value="C:TAM protein secretion complex"/>
    <property type="evidence" value="ECO:0007669"/>
    <property type="project" value="TreeGrafter"/>
</dbReference>
<organism evidence="8 9">
    <name type="scientific">Stakelama tenebrarum</name>
    <dbReference type="NCBI Taxonomy" id="2711215"/>
    <lineage>
        <taxon>Bacteria</taxon>
        <taxon>Pseudomonadati</taxon>
        <taxon>Pseudomonadota</taxon>
        <taxon>Alphaproteobacteria</taxon>
        <taxon>Sphingomonadales</taxon>
        <taxon>Sphingomonadaceae</taxon>
        <taxon>Stakelama</taxon>
    </lineage>
</organism>
<gene>
    <name evidence="8" type="ORF">G5C33_10410</name>
</gene>
<dbReference type="EMBL" id="CP049109">
    <property type="protein sequence ID" value="QIG80152.1"/>
    <property type="molecule type" value="Genomic_DNA"/>
</dbReference>
<dbReference type="PANTHER" id="PTHR36985:SF1">
    <property type="entry name" value="TRANSLOCATION AND ASSEMBLY MODULE SUBUNIT TAMB"/>
    <property type="match status" value="1"/>
</dbReference>
<sequence>MSDERSTDAPETAGEASATGEAATERVVQHPPLPLRIAKWAGVAVGVVVALAGALLLLLNTQMGRNIVADQISGYRLASGLNVQVGRIDGSIYGAMVLHDVRVRDPKGVFATAEQITLDWRPFDFLSNHLNIRELTSPAVQVGRAPELIPGESDPDAPLLPQIDIDVARLAIGRIELAPGVIGDRHVARLEGGLHLSDGQLRLSANGGTLAAPGMAGGDRLSVRLDAEPEQNMLDLDLQVNAPAGGLIAELAGLEAPLVLSIEGDGDWDAWDGRAVGNLGGERLANLQLRARDGRFRILGITRPGLYFSGAVAELTAPQLRVAIDTAFVDRIADTRVRLLSDSLSFEAAGKLDLDANRFDGFRAEALLLRPAAIAPNLVGRSVRASVALDGSFATPTVDYKLHAGALGFGETYAEQLYAEGQAKVDAERILVPVNARAARVSGLNAAVGGLVTNLRLRGDVAINGDQILADDLRIRSDRIDATAIIAADIGDGRYTGGLKGRINDYEIDGVGVVSATTDAEIYPGSTGGFGIRGTIAGRTQRIFSDGARNFLGGNAVASVRLGYDPQGVVTFNELRVRAPKFQVRSGSGRYDPEGALLVNADAYSAQYGPLQARVTGSMANPEMLLRAPRPGLGVGLADVEARVRGENGRYAVVAEGGTDYGPFTADVLVDTGGPLSVDVRRTLFAGVEMRGQLRQTPAGPFSGRLDLAGSGINGNARLSAQGSDQQAQLSLRAADARIPGQGDMLIGRAIVDATILLADTPHIVADAQLANFARGDFVINQARAKLDYQGGSGTAKLLASGSTGVSFRLAANARLSPERWLVALQGEGNGVSFKTGNPARIVLADGGYRLQPTQIEFDQGTMRVAGSYGDGMTAQLRLDEMDLSVINAFVPGVGVGGTATGSLDFEQQTPDAFPSADARLEIANFTRSSIATVSTPVNISFVGKLLPDGGDARALIKRGSTTIGRVVATLRPLPPGSGGWQERLMAAPLSGGVRYNGPSNVLFSLAGQPGQTLSGPVGIAADFSGRVRSPQLNGVVRASNLTYENENYGTRLTNMKVDGRFSNDQLVVENITATAGEGSISAKGRVGLSADAGFPVELRAEFENAQLASSDALEGAANGWIEVTNNADAALIKGRLTIPEARYKIIRQGSAEVAQLEGVRRVRPGEEDSGYQRPERRRAGHPIRLDLVVSADNQLFVSGMGLDSEWSARITVNGTAANPRVGGYARVVEGQYSFAGRRLELSRRSAVNFEGAALTNPSLDIQASTTAENVTATIVIGGTAQQPNISFASTPSLPQDEVLSRLLFGDSVTNLSATEALQLAAALNSLRGSGGGLNPLGELRQAAGIDRLRVLGSDETTGRGTALAAGQYLTNDIYVEIITDARGFTATQLEIALTRALSILSETGSFGGSSVSLRYSKDY</sequence>
<evidence type="ECO:0000256" key="4">
    <source>
        <dbReference type="ARBA" id="ARBA00023136"/>
    </source>
</evidence>
<reference evidence="8 9" key="1">
    <citation type="submission" date="2020-02" db="EMBL/GenBank/DDBJ databases">
        <authorList>
            <person name="Zheng R.K."/>
            <person name="Sun C.M."/>
        </authorList>
    </citation>
    <scope>NUCLEOTIDE SEQUENCE [LARGE SCALE GENOMIC DNA]</scope>
    <source>
        <strain evidence="9">zrk23</strain>
    </source>
</reference>
<evidence type="ECO:0000256" key="5">
    <source>
        <dbReference type="SAM" id="MobiDB-lite"/>
    </source>
</evidence>
<dbReference type="GO" id="GO:0009306">
    <property type="term" value="P:protein secretion"/>
    <property type="evidence" value="ECO:0007669"/>
    <property type="project" value="InterPro"/>
</dbReference>
<dbReference type="GO" id="GO:0005886">
    <property type="term" value="C:plasma membrane"/>
    <property type="evidence" value="ECO:0007669"/>
    <property type="project" value="InterPro"/>
</dbReference>
<dbReference type="Proteomes" id="UP000501568">
    <property type="component" value="Chromosome"/>
</dbReference>
<evidence type="ECO:0000256" key="3">
    <source>
        <dbReference type="ARBA" id="ARBA00022989"/>
    </source>
</evidence>
<dbReference type="PANTHER" id="PTHR36985">
    <property type="entry name" value="TRANSLOCATION AND ASSEMBLY MODULE SUBUNIT TAMB"/>
    <property type="match status" value="1"/>
</dbReference>
<evidence type="ECO:0000256" key="1">
    <source>
        <dbReference type="ARBA" id="ARBA00004167"/>
    </source>
</evidence>
<evidence type="ECO:0000259" key="7">
    <source>
        <dbReference type="Pfam" id="PF04357"/>
    </source>
</evidence>
<dbReference type="KEGG" id="spzr:G5C33_10410"/>
<evidence type="ECO:0000256" key="2">
    <source>
        <dbReference type="ARBA" id="ARBA00022692"/>
    </source>
</evidence>
<dbReference type="Pfam" id="PF04357">
    <property type="entry name" value="TamB"/>
    <property type="match status" value="1"/>
</dbReference>
<evidence type="ECO:0000256" key="6">
    <source>
        <dbReference type="SAM" id="Phobius"/>
    </source>
</evidence>
<feature type="region of interest" description="Disordered" evidence="5">
    <location>
        <begin position="1"/>
        <end position="25"/>
    </location>
</feature>
<comment type="subcellular location">
    <subcellularLocation>
        <location evidence="1">Membrane</location>
        <topology evidence="1">Single-pass membrane protein</topology>
    </subcellularLocation>
</comment>
<feature type="domain" description="Translocation and assembly module TamB C-terminal" evidence="7">
    <location>
        <begin position="1071"/>
        <end position="1420"/>
    </location>
</feature>
<dbReference type="InterPro" id="IPR007452">
    <property type="entry name" value="TamB_C"/>
</dbReference>
<name>A0A6G6Y5E2_9SPHN</name>
<feature type="transmembrane region" description="Helical" evidence="6">
    <location>
        <begin position="40"/>
        <end position="59"/>
    </location>
</feature>
<dbReference type="RefSeq" id="WP_165327155.1">
    <property type="nucleotide sequence ID" value="NZ_CP049109.1"/>
</dbReference>
<feature type="compositionally biased region" description="Low complexity" evidence="5">
    <location>
        <begin position="9"/>
        <end position="22"/>
    </location>
</feature>
<keyword evidence="3 6" id="KW-1133">Transmembrane helix</keyword>
<accession>A0A6G6Y5E2</accession>